<comment type="catalytic activity">
    <reaction evidence="10">
        <text>L-threonyl-[protein] + ATP = O-phospho-L-threonyl-[protein] + ADP + H(+)</text>
        <dbReference type="Rhea" id="RHEA:46608"/>
        <dbReference type="Rhea" id="RHEA-COMP:11060"/>
        <dbReference type="Rhea" id="RHEA-COMP:11605"/>
        <dbReference type="ChEBI" id="CHEBI:15378"/>
        <dbReference type="ChEBI" id="CHEBI:30013"/>
        <dbReference type="ChEBI" id="CHEBI:30616"/>
        <dbReference type="ChEBI" id="CHEBI:61977"/>
        <dbReference type="ChEBI" id="CHEBI:456216"/>
        <dbReference type="EC" id="2.7.11.1"/>
    </reaction>
</comment>
<dbReference type="InterPro" id="IPR011009">
    <property type="entry name" value="Kinase-like_dom_sf"/>
</dbReference>
<evidence type="ECO:0000256" key="9">
    <source>
        <dbReference type="ARBA" id="ARBA00022840"/>
    </source>
</evidence>
<dbReference type="SMART" id="SM00220">
    <property type="entry name" value="S_TKc"/>
    <property type="match status" value="1"/>
</dbReference>
<dbReference type="InterPro" id="IPR008271">
    <property type="entry name" value="Ser/Thr_kinase_AS"/>
</dbReference>
<dbReference type="FunFam" id="3.30.200.20:FF:000389">
    <property type="entry name" value="Receptor-like cytosolic serine/threonine-protein kinase RBK1"/>
    <property type="match status" value="1"/>
</dbReference>
<evidence type="ECO:0000256" key="2">
    <source>
        <dbReference type="ARBA" id="ARBA00012513"/>
    </source>
</evidence>
<dbReference type="EMBL" id="GDJX01025808">
    <property type="protein sequence ID" value="JAT42128.1"/>
    <property type="molecule type" value="Transcribed_RNA"/>
</dbReference>
<dbReference type="GO" id="GO:0004674">
    <property type="term" value="F:protein serine/threonine kinase activity"/>
    <property type="evidence" value="ECO:0007669"/>
    <property type="project" value="UniProtKB-KW"/>
</dbReference>
<keyword evidence="3" id="KW-0963">Cytoplasm</keyword>
<dbReference type="InterPro" id="IPR046958">
    <property type="entry name" value="RBK1/2/STUNTED"/>
</dbReference>
<comment type="subcellular location">
    <subcellularLocation>
        <location evidence="1">Cytoplasm</location>
    </subcellularLocation>
</comment>
<comment type="subunit">
    <text evidence="12">Interacts with ARAC5 and ARAC10.</text>
</comment>
<feature type="region of interest" description="Disordered" evidence="14">
    <location>
        <begin position="1"/>
        <end position="113"/>
    </location>
</feature>
<feature type="binding site" evidence="13">
    <location>
        <position position="229"/>
    </location>
    <ligand>
        <name>ATP</name>
        <dbReference type="ChEBI" id="CHEBI:30616"/>
    </ligand>
</feature>
<feature type="domain" description="Protein kinase" evidence="15">
    <location>
        <begin position="201"/>
        <end position="474"/>
    </location>
</feature>
<evidence type="ECO:0000256" key="12">
    <source>
        <dbReference type="ARBA" id="ARBA00063228"/>
    </source>
</evidence>
<dbReference type="EC" id="2.7.11.1" evidence="2"/>
<dbReference type="Gene3D" id="3.30.200.20">
    <property type="entry name" value="Phosphorylase Kinase, domain 1"/>
    <property type="match status" value="1"/>
</dbReference>
<evidence type="ECO:0000259" key="15">
    <source>
        <dbReference type="PROSITE" id="PS50011"/>
    </source>
</evidence>
<evidence type="ECO:0000256" key="11">
    <source>
        <dbReference type="ARBA" id="ARBA00048679"/>
    </source>
</evidence>
<dbReference type="PANTHER" id="PTHR47987">
    <property type="entry name" value="OS08G0249100 PROTEIN"/>
    <property type="match status" value="1"/>
</dbReference>
<proteinExistence type="predicted"/>
<protein>
    <recommendedName>
        <fullName evidence="2">non-specific serine/threonine protein kinase</fullName>
        <ecNumber evidence="2">2.7.11.1</ecNumber>
    </recommendedName>
</protein>
<dbReference type="Pfam" id="PF07714">
    <property type="entry name" value="PK_Tyr_Ser-Thr"/>
    <property type="match status" value="1"/>
</dbReference>
<gene>
    <name evidence="16" type="primary">RBK1_2</name>
    <name evidence="16" type="ORF">g.92921</name>
</gene>
<feature type="compositionally biased region" description="Basic and acidic residues" evidence="14">
    <location>
        <begin position="55"/>
        <end position="67"/>
    </location>
</feature>
<keyword evidence="5" id="KW-0597">Phosphoprotein</keyword>
<dbReference type="FunFam" id="1.10.510.10:FF:000335">
    <property type="entry name" value="receptor-like cytosolic serine/threonine-protein kinase RBK2"/>
    <property type="match status" value="1"/>
</dbReference>
<dbReference type="Gene3D" id="1.10.510.10">
    <property type="entry name" value="Transferase(Phosphotransferase) domain 1"/>
    <property type="match status" value="1"/>
</dbReference>
<dbReference type="SUPFAM" id="SSF56112">
    <property type="entry name" value="Protein kinase-like (PK-like)"/>
    <property type="match status" value="1"/>
</dbReference>
<sequence length="517" mass="56813">MTFEKETGEATKGHGSENCGSHHQVSPVPVAELDQKKLTCTGPPMVVSAGEAGEEESRGSREHEAAGKIDSTSQQSSPRTVLDIPISGSTDSDSSSGSSSGCGGESIGPDGTVLESHSHQWRALIGGLLQRKKSIRRLSTFPPAPEVTRVNLQWKLGRARSATKGDMVKGGVGMPPPSPVRWKPTWRSFEYRELAAATDYFSSENLIGEGGHAQVFKGCLPDGQLVAVKRLTRKETEEERVGDFLSELGIIAHVNHPNAAHLLGFGVEGGLHLVLQFSPHGSLASVLHGSEEWIDWGIRFRIALGVAQGLRYLHRGCHRRIIHRDIKASNILLTDDYQPQISDFGLAKWLPEQWTHHVVFPIEGTFGYLAPEYFMHGVVNEKTDVFAFGVLLLELITGRRAVDSCRQSLVIWANPLLDANDVEGLIDPMLGDAYDLKEMNNAIVVASMCIHHMSTMRPHMDQVLQLLKREDASLGVNGELKSVVSKPLLFDACDLEDYTCSRYLNDLNRHKQLALEQ</sequence>
<keyword evidence="4" id="KW-0723">Serine/threonine-protein kinase</keyword>
<evidence type="ECO:0000256" key="1">
    <source>
        <dbReference type="ARBA" id="ARBA00004496"/>
    </source>
</evidence>
<evidence type="ECO:0000256" key="10">
    <source>
        <dbReference type="ARBA" id="ARBA00047899"/>
    </source>
</evidence>
<evidence type="ECO:0000313" key="16">
    <source>
        <dbReference type="EMBL" id="JAT42128.1"/>
    </source>
</evidence>
<evidence type="ECO:0000256" key="3">
    <source>
        <dbReference type="ARBA" id="ARBA00022490"/>
    </source>
</evidence>
<keyword evidence="6" id="KW-0808">Transferase</keyword>
<dbReference type="PROSITE" id="PS00107">
    <property type="entry name" value="PROTEIN_KINASE_ATP"/>
    <property type="match status" value="1"/>
</dbReference>
<evidence type="ECO:0000256" key="8">
    <source>
        <dbReference type="ARBA" id="ARBA00022777"/>
    </source>
</evidence>
<dbReference type="InterPro" id="IPR000719">
    <property type="entry name" value="Prot_kinase_dom"/>
</dbReference>
<dbReference type="PANTHER" id="PTHR47987:SF7">
    <property type="entry name" value="PROTEIN KINASE SUPERFAMILY PROTEIN"/>
    <property type="match status" value="1"/>
</dbReference>
<accession>A0A1D1XIB9</accession>
<evidence type="ECO:0000256" key="5">
    <source>
        <dbReference type="ARBA" id="ARBA00022553"/>
    </source>
</evidence>
<dbReference type="PROSITE" id="PS50011">
    <property type="entry name" value="PROTEIN_KINASE_DOM"/>
    <property type="match status" value="1"/>
</dbReference>
<comment type="catalytic activity">
    <reaction evidence="11">
        <text>L-seryl-[protein] + ATP = O-phospho-L-seryl-[protein] + ADP + H(+)</text>
        <dbReference type="Rhea" id="RHEA:17989"/>
        <dbReference type="Rhea" id="RHEA-COMP:9863"/>
        <dbReference type="Rhea" id="RHEA-COMP:11604"/>
        <dbReference type="ChEBI" id="CHEBI:15378"/>
        <dbReference type="ChEBI" id="CHEBI:29999"/>
        <dbReference type="ChEBI" id="CHEBI:30616"/>
        <dbReference type="ChEBI" id="CHEBI:83421"/>
        <dbReference type="ChEBI" id="CHEBI:456216"/>
        <dbReference type="EC" id="2.7.11.1"/>
    </reaction>
</comment>
<evidence type="ECO:0000256" key="13">
    <source>
        <dbReference type="PROSITE-ProRule" id="PRU10141"/>
    </source>
</evidence>
<evidence type="ECO:0000256" key="4">
    <source>
        <dbReference type="ARBA" id="ARBA00022527"/>
    </source>
</evidence>
<feature type="compositionally biased region" description="Polar residues" evidence="14">
    <location>
        <begin position="70"/>
        <end position="79"/>
    </location>
</feature>
<dbReference type="AlphaFoldDB" id="A0A1D1XIB9"/>
<keyword evidence="8 16" id="KW-0418">Kinase</keyword>
<dbReference type="GO" id="GO:0005524">
    <property type="term" value="F:ATP binding"/>
    <property type="evidence" value="ECO:0007669"/>
    <property type="project" value="UniProtKB-UniRule"/>
</dbReference>
<evidence type="ECO:0000256" key="6">
    <source>
        <dbReference type="ARBA" id="ARBA00022679"/>
    </source>
</evidence>
<evidence type="ECO:0000256" key="7">
    <source>
        <dbReference type="ARBA" id="ARBA00022741"/>
    </source>
</evidence>
<evidence type="ECO:0000256" key="14">
    <source>
        <dbReference type="SAM" id="MobiDB-lite"/>
    </source>
</evidence>
<keyword evidence="7 13" id="KW-0547">Nucleotide-binding</keyword>
<dbReference type="InterPro" id="IPR001245">
    <property type="entry name" value="Ser-Thr/Tyr_kinase_cat_dom"/>
</dbReference>
<dbReference type="InterPro" id="IPR017441">
    <property type="entry name" value="Protein_kinase_ATP_BS"/>
</dbReference>
<name>A0A1D1XIB9_9ARAE</name>
<dbReference type="PROSITE" id="PS00108">
    <property type="entry name" value="PROTEIN_KINASE_ST"/>
    <property type="match status" value="1"/>
</dbReference>
<feature type="compositionally biased region" description="Low complexity" evidence="14">
    <location>
        <begin position="83"/>
        <end position="99"/>
    </location>
</feature>
<organism evidence="16">
    <name type="scientific">Anthurium amnicola</name>
    <dbReference type="NCBI Taxonomy" id="1678845"/>
    <lineage>
        <taxon>Eukaryota</taxon>
        <taxon>Viridiplantae</taxon>
        <taxon>Streptophyta</taxon>
        <taxon>Embryophyta</taxon>
        <taxon>Tracheophyta</taxon>
        <taxon>Spermatophyta</taxon>
        <taxon>Magnoliopsida</taxon>
        <taxon>Liliopsida</taxon>
        <taxon>Araceae</taxon>
        <taxon>Pothoideae</taxon>
        <taxon>Potheae</taxon>
        <taxon>Anthurium</taxon>
    </lineage>
</organism>
<dbReference type="GO" id="GO:0005737">
    <property type="term" value="C:cytoplasm"/>
    <property type="evidence" value="ECO:0007669"/>
    <property type="project" value="UniProtKB-SubCell"/>
</dbReference>
<keyword evidence="16" id="KW-0675">Receptor</keyword>
<reference evidence="16" key="1">
    <citation type="submission" date="2015-07" db="EMBL/GenBank/DDBJ databases">
        <title>Transcriptome Assembly of Anthurium amnicola.</title>
        <authorList>
            <person name="Suzuki J."/>
        </authorList>
    </citation>
    <scope>NUCLEOTIDE SEQUENCE</scope>
</reference>
<keyword evidence="9 13" id="KW-0067">ATP-binding</keyword>
<dbReference type="GO" id="GO:0051020">
    <property type="term" value="F:GTPase binding"/>
    <property type="evidence" value="ECO:0007669"/>
    <property type="project" value="UniProtKB-ARBA"/>
</dbReference>
<feature type="compositionally biased region" description="Basic and acidic residues" evidence="14">
    <location>
        <begin position="1"/>
        <end position="15"/>
    </location>
</feature>